<dbReference type="Proteomes" id="UP001467690">
    <property type="component" value="Unassembled WGS sequence"/>
</dbReference>
<protein>
    <submittedName>
        <fullName evidence="3">Glycosyltransferase family 9 protein</fullName>
    </submittedName>
</protein>
<sequence length="342" mass="38401">MASAILPALKNKYPNSRLIWLAEPVAASLLKGHPLIDKLIVLPRDEWKSMWKKKQYIRCFKAVSAFVKALKREDIDLAIDAQGLLKSGLWAWFSGAQQRVGLGSKEGSQYLMTELVERLPDDPEICSEYRDLANYLKLDTQQFFMSMPVDAADIKASQQTLIEHGLEPNLPYIVICPFTTRAQKHWIDQHWHTLFNQYLAKQPAQTVVLGGTGDLEPSKTLLEGIKQPEKIINMVGKTSLKQAAALIKNAQLLIGVDTGLTHMGIAQQTPTLAIFGSTFPYKITNSPTAKVLYEQQECAPCRRKPSCQGAFTCMWQVTPEYVWLNAQQWLLGQTAKLSISEL</sequence>
<evidence type="ECO:0000256" key="1">
    <source>
        <dbReference type="ARBA" id="ARBA00022676"/>
    </source>
</evidence>
<dbReference type="PANTHER" id="PTHR30160">
    <property type="entry name" value="TETRAACYLDISACCHARIDE 4'-KINASE-RELATED"/>
    <property type="match status" value="1"/>
</dbReference>
<dbReference type="Pfam" id="PF01075">
    <property type="entry name" value="Glyco_transf_9"/>
    <property type="match status" value="1"/>
</dbReference>
<organism evidence="3 4">
    <name type="scientific">Catenovulum sediminis</name>
    <dbReference type="NCBI Taxonomy" id="1740262"/>
    <lineage>
        <taxon>Bacteria</taxon>
        <taxon>Pseudomonadati</taxon>
        <taxon>Pseudomonadota</taxon>
        <taxon>Gammaproteobacteria</taxon>
        <taxon>Alteromonadales</taxon>
        <taxon>Alteromonadaceae</taxon>
        <taxon>Catenovulum</taxon>
    </lineage>
</organism>
<gene>
    <name evidence="3" type="ORF">ABS311_08235</name>
</gene>
<dbReference type="EMBL" id="JBELOE010000152">
    <property type="protein sequence ID" value="MER2491871.1"/>
    <property type="molecule type" value="Genomic_DNA"/>
</dbReference>
<keyword evidence="2" id="KW-0808">Transferase</keyword>
<dbReference type="InterPro" id="IPR002201">
    <property type="entry name" value="Glyco_trans_9"/>
</dbReference>
<comment type="caution">
    <text evidence="3">The sequence shown here is derived from an EMBL/GenBank/DDBJ whole genome shotgun (WGS) entry which is preliminary data.</text>
</comment>
<keyword evidence="4" id="KW-1185">Reference proteome</keyword>
<dbReference type="RefSeq" id="WP_350401442.1">
    <property type="nucleotide sequence ID" value="NZ_JBELOE010000152.1"/>
</dbReference>
<proteinExistence type="predicted"/>
<dbReference type="SUPFAM" id="SSF53756">
    <property type="entry name" value="UDP-Glycosyltransferase/glycogen phosphorylase"/>
    <property type="match status" value="1"/>
</dbReference>
<evidence type="ECO:0000313" key="3">
    <source>
        <dbReference type="EMBL" id="MER2491871.1"/>
    </source>
</evidence>
<accession>A0ABV1RG39</accession>
<evidence type="ECO:0000313" key="4">
    <source>
        <dbReference type="Proteomes" id="UP001467690"/>
    </source>
</evidence>
<evidence type="ECO:0000256" key="2">
    <source>
        <dbReference type="ARBA" id="ARBA00022679"/>
    </source>
</evidence>
<dbReference type="InterPro" id="IPR051199">
    <property type="entry name" value="LPS_LOS_Heptosyltrfase"/>
</dbReference>
<name>A0ABV1RG39_9ALTE</name>
<keyword evidence="1" id="KW-0328">Glycosyltransferase</keyword>
<dbReference type="PANTHER" id="PTHR30160:SF1">
    <property type="entry name" value="LIPOPOLYSACCHARIDE 1,2-N-ACETYLGLUCOSAMINETRANSFERASE-RELATED"/>
    <property type="match status" value="1"/>
</dbReference>
<dbReference type="Gene3D" id="3.40.50.2000">
    <property type="entry name" value="Glycogen Phosphorylase B"/>
    <property type="match status" value="2"/>
</dbReference>
<reference evidence="3 4" key="1">
    <citation type="submission" date="2024-06" db="EMBL/GenBank/DDBJ databases">
        <authorList>
            <person name="Chen R.Y."/>
        </authorList>
    </citation>
    <scope>NUCLEOTIDE SEQUENCE [LARGE SCALE GENOMIC DNA]</scope>
    <source>
        <strain evidence="3 4">D2</strain>
    </source>
</reference>
<dbReference type="CDD" id="cd03789">
    <property type="entry name" value="GT9_LPS_heptosyltransferase"/>
    <property type="match status" value="1"/>
</dbReference>